<dbReference type="SUPFAM" id="SSF51905">
    <property type="entry name" value="FAD/NAD(P)-binding domain"/>
    <property type="match status" value="1"/>
</dbReference>
<dbReference type="InterPro" id="IPR002938">
    <property type="entry name" value="FAD-bd"/>
</dbReference>
<dbReference type="InterPro" id="IPR050816">
    <property type="entry name" value="Flavin-dep_Halogenase_NPB"/>
</dbReference>
<dbReference type="RefSeq" id="WP_186890555.1">
    <property type="nucleotide sequence ID" value="NZ_JACOFU010000003.1"/>
</dbReference>
<dbReference type="EMBL" id="JACOFU010000003">
    <property type="protein sequence ID" value="MBC3831499.1"/>
    <property type="molecule type" value="Genomic_DNA"/>
</dbReference>
<evidence type="ECO:0000259" key="1">
    <source>
        <dbReference type="Pfam" id="PF01494"/>
    </source>
</evidence>
<dbReference type="Gene3D" id="3.30.9.100">
    <property type="match status" value="1"/>
</dbReference>
<keyword evidence="2" id="KW-0560">Oxidoreductase</keyword>
<dbReference type="PRINTS" id="PR00420">
    <property type="entry name" value="RNGMNOXGNASE"/>
</dbReference>
<sequence>MDVQSTTHIDSDLKSVKTQFPDVLILGGGPSGSAAGIALLKRGDIDVMMIERDDYAELKYGESLSSGVRSTLEYLDVWQAFSQGQNLTPFSSQVTWGNEQQRRLGYMFTPHGTGWNLDRLSFERLLANTFVKRGGRLVCNTQVITCERQASGGWCVTVKSHQQEMQTIFCKYIIDASGRRGVMRTNLNLALTVHDRLIGVACIGTLPETNSRVIESQVEACEYGWWHLSPMPDNRVSVTLMTDPDIAHKIQVCKPEVWNALLSAMPFMGKLAEELVFPDKPRSFPCFSSYLQEAGGKDWVAVGDAVASYDPISSSGIPRALASGIHGAFIAVDQLFSSGDLLTTYANAIQQDFKQFLQTQWQYYQRETRWPLATFWARRRAVIAISKEATVFATHYFEQKLAPNPTHMKANELQDLWLLCELGKPLKDVIAGFVQRHLHLPEQKVLLGLQELIELGYLEIANEDEEDRVFFNTERLYFD</sequence>
<dbReference type="PANTHER" id="PTHR43747:SF1">
    <property type="entry name" value="SLR1998 PROTEIN"/>
    <property type="match status" value="1"/>
</dbReference>
<accession>A0ABR6XPS4</accession>
<name>A0ABR6XPS4_9BURK</name>
<protein>
    <submittedName>
        <fullName evidence="2">FAD-dependent monooxygenase</fullName>
    </submittedName>
</protein>
<reference evidence="2 3" key="1">
    <citation type="submission" date="2020-08" db="EMBL/GenBank/DDBJ databases">
        <title>Novel species isolated from subtropical streams in China.</title>
        <authorList>
            <person name="Lu H."/>
        </authorList>
    </citation>
    <scope>NUCLEOTIDE SEQUENCE [LARGE SCALE GENOMIC DNA]</scope>
    <source>
        <strain evidence="2 3">KCTC 52442</strain>
    </source>
</reference>
<keyword evidence="3" id="KW-1185">Reference proteome</keyword>
<evidence type="ECO:0000313" key="2">
    <source>
        <dbReference type="EMBL" id="MBC3831499.1"/>
    </source>
</evidence>
<dbReference type="Gene3D" id="3.50.50.60">
    <property type="entry name" value="FAD/NAD(P)-binding domain"/>
    <property type="match status" value="1"/>
</dbReference>
<organism evidence="2 3">
    <name type="scientific">Undibacterium amnicola</name>
    <dbReference type="NCBI Taxonomy" id="1834038"/>
    <lineage>
        <taxon>Bacteria</taxon>
        <taxon>Pseudomonadati</taxon>
        <taxon>Pseudomonadota</taxon>
        <taxon>Betaproteobacteria</taxon>
        <taxon>Burkholderiales</taxon>
        <taxon>Oxalobacteraceae</taxon>
        <taxon>Undibacterium</taxon>
    </lineage>
</organism>
<gene>
    <name evidence="2" type="ORF">H8K33_08255</name>
</gene>
<dbReference type="GO" id="GO:0004497">
    <property type="term" value="F:monooxygenase activity"/>
    <property type="evidence" value="ECO:0007669"/>
    <property type="project" value="UniProtKB-KW"/>
</dbReference>
<dbReference type="Pfam" id="PF01494">
    <property type="entry name" value="FAD_binding_3"/>
    <property type="match status" value="1"/>
</dbReference>
<proteinExistence type="predicted"/>
<evidence type="ECO:0000313" key="3">
    <source>
        <dbReference type="Proteomes" id="UP000643610"/>
    </source>
</evidence>
<dbReference type="Proteomes" id="UP000643610">
    <property type="component" value="Unassembled WGS sequence"/>
</dbReference>
<keyword evidence="2" id="KW-0503">Monooxygenase</keyword>
<dbReference type="PANTHER" id="PTHR43747">
    <property type="entry name" value="FAD-BINDING PROTEIN"/>
    <property type="match status" value="1"/>
</dbReference>
<comment type="caution">
    <text evidence="2">The sequence shown here is derived from an EMBL/GenBank/DDBJ whole genome shotgun (WGS) entry which is preliminary data.</text>
</comment>
<feature type="domain" description="FAD-binding" evidence="1">
    <location>
        <begin position="22"/>
        <end position="212"/>
    </location>
</feature>
<dbReference type="InterPro" id="IPR036188">
    <property type="entry name" value="FAD/NAD-bd_sf"/>
</dbReference>